<evidence type="ECO:0000313" key="3">
    <source>
        <dbReference type="EMBL" id="SDG26866.1"/>
    </source>
</evidence>
<feature type="domain" description="DUF112" evidence="2">
    <location>
        <begin position="23"/>
        <end position="439"/>
    </location>
</feature>
<dbReference type="RefSeq" id="WP_090591643.1">
    <property type="nucleotide sequence ID" value="NZ_FNCS01000001.1"/>
</dbReference>
<evidence type="ECO:0000256" key="1">
    <source>
        <dbReference type="SAM" id="Phobius"/>
    </source>
</evidence>
<protein>
    <submittedName>
        <fullName evidence="3">Putative tricarboxylic transport membrane protein</fullName>
    </submittedName>
</protein>
<keyword evidence="1" id="KW-0812">Transmembrane</keyword>
<feature type="transmembrane region" description="Helical" evidence="1">
    <location>
        <begin position="24"/>
        <end position="50"/>
    </location>
</feature>
<feature type="transmembrane region" description="Helical" evidence="1">
    <location>
        <begin position="320"/>
        <end position="339"/>
    </location>
</feature>
<feature type="transmembrane region" description="Helical" evidence="1">
    <location>
        <begin position="394"/>
        <end position="412"/>
    </location>
</feature>
<evidence type="ECO:0000259" key="2">
    <source>
        <dbReference type="Pfam" id="PF01970"/>
    </source>
</evidence>
<dbReference type="EMBL" id="FNCS01000001">
    <property type="protein sequence ID" value="SDG26866.1"/>
    <property type="molecule type" value="Genomic_DNA"/>
</dbReference>
<gene>
    <name evidence="3" type="ORF">SAMN04487974_101744</name>
</gene>
<organism evidence="3 4">
    <name type="scientific">Pelagibacterium luteolum</name>
    <dbReference type="NCBI Taxonomy" id="440168"/>
    <lineage>
        <taxon>Bacteria</taxon>
        <taxon>Pseudomonadati</taxon>
        <taxon>Pseudomonadota</taxon>
        <taxon>Alphaproteobacteria</taxon>
        <taxon>Hyphomicrobiales</taxon>
        <taxon>Devosiaceae</taxon>
        <taxon>Pelagibacterium</taxon>
    </lineage>
</organism>
<dbReference type="Proteomes" id="UP000199495">
    <property type="component" value="Unassembled WGS sequence"/>
</dbReference>
<dbReference type="PANTHER" id="PTHR35342:SF5">
    <property type="entry name" value="TRICARBOXYLIC TRANSPORT PROTEIN"/>
    <property type="match status" value="1"/>
</dbReference>
<feature type="transmembrane region" description="Helical" evidence="1">
    <location>
        <begin position="359"/>
        <end position="382"/>
    </location>
</feature>
<sequence length="519" mass="54845">MFDGLVLLGQGIGHFLTPEGIFNVIWATLLGLAIGILPGLTATMGVALLVTLTYGMETSQAILTLMSVYLGSIFGGSRTAILLNIPGTPASAATSLDGYPLAQQGRAGLAMGLATTSSTLGTLVGIFFLALLAPLLTEVALNFGTYEFFWLAVFGVVISGQLSGSDTPIKGYVTGILGLLAATVGMESLHAYQRFTFGIPQLGAGIDIIPAMVGAFGLAEILSQIKRQPTLLTRTVTDRVVPTLKEVFQYWKTIIRSGVIGTFVGIIPGVGEDVGAWSSYAAAKRFSKKPQEFGKGSQEGLIAAETGNNAVVSGAMIPTLTLALPGSAAAAVLIAAMYIHGVRPGPMLMIENAPFLYQVVGMLLLATLANLVFGLTLTKLFIKIVSIPQDRLMAVIAVLCVVGSFAITQRMFDVYVMLGFGVIGFLLREMRYPMAPLVLGIVLGDLLDSNLRRGLGLTNGDWTPFFTRPISLVLFLIVAVTIVLSIPPISRGLGRLLANLTRRKTVTEPSVPDGPRPKE</sequence>
<dbReference type="InterPro" id="IPR002823">
    <property type="entry name" value="DUF112_TM"/>
</dbReference>
<keyword evidence="1" id="KW-0472">Membrane</keyword>
<feature type="transmembrane region" description="Helical" evidence="1">
    <location>
        <begin position="62"/>
        <end position="87"/>
    </location>
</feature>
<evidence type="ECO:0000313" key="4">
    <source>
        <dbReference type="Proteomes" id="UP000199495"/>
    </source>
</evidence>
<keyword evidence="1" id="KW-1133">Transmembrane helix</keyword>
<dbReference type="Pfam" id="PF01970">
    <property type="entry name" value="TctA"/>
    <property type="match status" value="1"/>
</dbReference>
<accession>A0A1G7SUR9</accession>
<proteinExistence type="predicted"/>
<dbReference type="AlphaFoldDB" id="A0A1G7SUR9"/>
<dbReference type="STRING" id="440168.SAMN04487974_101744"/>
<feature type="transmembrane region" description="Helical" evidence="1">
    <location>
        <begin position="139"/>
        <end position="160"/>
    </location>
</feature>
<feature type="transmembrane region" description="Helical" evidence="1">
    <location>
        <begin position="107"/>
        <end position="132"/>
    </location>
</feature>
<dbReference type="PANTHER" id="PTHR35342">
    <property type="entry name" value="TRICARBOXYLIC TRANSPORT PROTEIN"/>
    <property type="match status" value="1"/>
</dbReference>
<keyword evidence="4" id="KW-1185">Reference proteome</keyword>
<name>A0A1G7SUR9_9HYPH</name>
<dbReference type="OrthoDB" id="7912266at2"/>
<reference evidence="3 4" key="1">
    <citation type="submission" date="2016-10" db="EMBL/GenBank/DDBJ databases">
        <authorList>
            <person name="de Groot N.N."/>
        </authorList>
    </citation>
    <scope>NUCLEOTIDE SEQUENCE [LARGE SCALE GENOMIC DNA]</scope>
    <source>
        <strain evidence="3 4">CGMCC 1.10267</strain>
    </source>
</reference>
<feature type="transmembrane region" description="Helical" evidence="1">
    <location>
        <begin position="472"/>
        <end position="490"/>
    </location>
</feature>